<evidence type="ECO:0000259" key="1">
    <source>
        <dbReference type="Pfam" id="PF13439"/>
    </source>
</evidence>
<dbReference type="EMBL" id="CP022191">
    <property type="protein sequence ID" value="AWI86023.1"/>
    <property type="molecule type" value="Genomic_DNA"/>
</dbReference>
<keyword evidence="2" id="KW-0614">Plasmid</keyword>
<keyword evidence="2" id="KW-0808">Transferase</keyword>
<dbReference type="CDD" id="cd03801">
    <property type="entry name" value="GT4_PimA-like"/>
    <property type="match status" value="1"/>
</dbReference>
<dbReference type="Pfam" id="PF13692">
    <property type="entry name" value="Glyco_trans_1_4"/>
    <property type="match status" value="1"/>
</dbReference>
<evidence type="ECO:0000313" key="2">
    <source>
        <dbReference type="EMBL" id="AWI86023.1"/>
    </source>
</evidence>
<protein>
    <submittedName>
        <fullName evidence="2">Glycosyl transferase</fullName>
    </submittedName>
</protein>
<gene>
    <name evidence="2" type="ORF">CEW88_19905</name>
</gene>
<feature type="domain" description="Glycosyltransferase subfamily 4-like N-terminal" evidence="1">
    <location>
        <begin position="79"/>
        <end position="163"/>
    </location>
</feature>
<sequence>MSFFRPPAPSASLDRKRVIHLVDDTTPGGVMRYLDFLKNDAALAEAAEHILRPVSRGEIGRLSLDAEVIVSHLSVNWRALPSLIALRARHASARMIHVEHSYTAAFTALNVPSRGRFFTLLRSAYALFDKVVAVSAAQGEWLRARGIVPWDRLEIIRPAVDLSDFASLPAPRTRPRVIGAFGRLDRQKGLDTLILAFRKIPGHDKTLRLYGAGADLAMLKSLAAGDARIEFPGHVAVPALAMAEVDVVAMPSRWEAYGIAALEARVAGRPLVATSIDGLRDHAGPGVTLVRPGAVDELSQALLENATSSQTSDERIALAALSETATRDGWRRLIMEGTCLTSARLAEAEIPSLSRAAVNCGPL</sequence>
<dbReference type="Pfam" id="PF13439">
    <property type="entry name" value="Glyco_transf_4"/>
    <property type="match status" value="1"/>
</dbReference>
<evidence type="ECO:0000313" key="3">
    <source>
        <dbReference type="Proteomes" id="UP000244915"/>
    </source>
</evidence>
<dbReference type="Gene3D" id="3.40.50.2000">
    <property type="entry name" value="Glycogen Phosphorylase B"/>
    <property type="match status" value="2"/>
</dbReference>
<dbReference type="GO" id="GO:0016757">
    <property type="term" value="F:glycosyltransferase activity"/>
    <property type="evidence" value="ECO:0007669"/>
    <property type="project" value="TreeGrafter"/>
</dbReference>
<dbReference type="PANTHER" id="PTHR45947">
    <property type="entry name" value="SULFOQUINOVOSYL TRANSFERASE SQD2"/>
    <property type="match status" value="1"/>
</dbReference>
<reference evidence="2 3" key="1">
    <citation type="submission" date="2017-06" db="EMBL/GenBank/DDBJ databases">
        <title>Yangia sp. YSBP01 complete genome sequence.</title>
        <authorList>
            <person name="Woo J.-H."/>
            <person name="Kim H.-S."/>
        </authorList>
    </citation>
    <scope>NUCLEOTIDE SEQUENCE [LARGE SCALE GENOMIC DNA]</scope>
    <source>
        <strain evidence="2 3">YSBP01</strain>
        <plasmid evidence="2 3">unnamed1</plasmid>
    </source>
</reference>
<organism evidence="2 3">
    <name type="scientific">Alloyangia pacifica</name>
    <dbReference type="NCBI Taxonomy" id="311180"/>
    <lineage>
        <taxon>Bacteria</taxon>
        <taxon>Pseudomonadati</taxon>
        <taxon>Pseudomonadota</taxon>
        <taxon>Alphaproteobacteria</taxon>
        <taxon>Rhodobacterales</taxon>
        <taxon>Roseobacteraceae</taxon>
        <taxon>Alloyangia</taxon>
    </lineage>
</organism>
<dbReference type="InterPro" id="IPR050194">
    <property type="entry name" value="Glycosyltransferase_grp1"/>
</dbReference>
<name>A0A2U8HJP9_9RHOB</name>
<dbReference type="SUPFAM" id="SSF53756">
    <property type="entry name" value="UDP-Glycosyltransferase/glycogen phosphorylase"/>
    <property type="match status" value="1"/>
</dbReference>
<dbReference type="Proteomes" id="UP000244915">
    <property type="component" value="Plasmid unnamed1"/>
</dbReference>
<dbReference type="AlphaFoldDB" id="A0A2U8HJP9"/>
<geneLocation type="plasmid" evidence="2 3">
    <name>unnamed1</name>
</geneLocation>
<dbReference type="InterPro" id="IPR028098">
    <property type="entry name" value="Glyco_trans_4-like_N"/>
</dbReference>
<dbReference type="KEGG" id="ypac:CEW88_19905"/>
<proteinExistence type="predicted"/>
<dbReference type="PANTHER" id="PTHR45947:SF3">
    <property type="entry name" value="SULFOQUINOVOSYL TRANSFERASE SQD2"/>
    <property type="match status" value="1"/>
</dbReference>
<accession>A0A2U8HJP9</accession>